<proteinExistence type="predicted"/>
<evidence type="ECO:0000313" key="1">
    <source>
        <dbReference type="EMBL" id="VYT40001.1"/>
    </source>
</evidence>
<organism evidence="1">
    <name type="scientific">[Clostridium] nexile</name>
    <dbReference type="NCBI Taxonomy" id="29361"/>
    <lineage>
        <taxon>Bacteria</taxon>
        <taxon>Bacillati</taxon>
        <taxon>Bacillota</taxon>
        <taxon>Clostridia</taxon>
        <taxon>Lachnospirales</taxon>
        <taxon>Lachnospiraceae</taxon>
        <taxon>Tyzzerella</taxon>
    </lineage>
</organism>
<protein>
    <submittedName>
        <fullName evidence="1">Uncharacterized protein</fullName>
    </submittedName>
</protein>
<reference evidence="1" key="1">
    <citation type="submission" date="2019-11" db="EMBL/GenBank/DDBJ databases">
        <authorList>
            <person name="Feng L."/>
        </authorList>
    </citation>
    <scope>NUCLEOTIDE SEQUENCE</scope>
    <source>
        <strain evidence="1">CnexileLFYP112</strain>
    </source>
</reference>
<dbReference type="AlphaFoldDB" id="A0A6N2WG10"/>
<sequence>MEISYRSISLKYESEEGEQIFCKGSGEDYLYTISYKAVGDQIEKVSLWFSEKQMLSDGEKERNFQYNESLFALDSFETESVKYCLDKMRKKDNFI</sequence>
<dbReference type="EMBL" id="CACRTG010000046">
    <property type="protein sequence ID" value="VYT40001.1"/>
    <property type="molecule type" value="Genomic_DNA"/>
</dbReference>
<accession>A0A6N2WG10</accession>
<gene>
    <name evidence="1" type="ORF">CNLFYP112_00900</name>
</gene>
<name>A0A6N2WG10_9FIRM</name>